<evidence type="ECO:0000313" key="3">
    <source>
        <dbReference type="EMBL" id="GGH27564.1"/>
    </source>
</evidence>
<gene>
    <name evidence="3" type="ORF">GCM10007036_36170</name>
</gene>
<reference evidence="3" key="2">
    <citation type="submission" date="2020-09" db="EMBL/GenBank/DDBJ databases">
        <authorList>
            <person name="Sun Q."/>
            <person name="Zhou Y."/>
        </authorList>
    </citation>
    <scope>NUCLEOTIDE SEQUENCE</scope>
    <source>
        <strain evidence="3">CGMCC 1.12214</strain>
    </source>
</reference>
<dbReference type="Gene3D" id="3.50.40.10">
    <property type="entry name" value="Phenylalanyl-trna Synthetase, Chain B, domain 3"/>
    <property type="match status" value="1"/>
</dbReference>
<dbReference type="AlphaFoldDB" id="A0A917IAX5"/>
<dbReference type="PANTHER" id="PTHR39209">
    <property type="match status" value="1"/>
</dbReference>
<protein>
    <recommendedName>
        <fullName evidence="2">B3/B4 tRNA-binding domain-containing protein</fullName>
    </recommendedName>
</protein>
<evidence type="ECO:0000256" key="1">
    <source>
        <dbReference type="SAM" id="MobiDB-lite"/>
    </source>
</evidence>
<proteinExistence type="predicted"/>
<dbReference type="Pfam" id="PF03483">
    <property type="entry name" value="B3_4"/>
    <property type="match status" value="1"/>
</dbReference>
<dbReference type="GO" id="GO:0003723">
    <property type="term" value="F:RNA binding"/>
    <property type="evidence" value="ECO:0007669"/>
    <property type="project" value="InterPro"/>
</dbReference>
<organism evidence="3 4">
    <name type="scientific">Alsobacter metallidurans</name>
    <dbReference type="NCBI Taxonomy" id="340221"/>
    <lineage>
        <taxon>Bacteria</taxon>
        <taxon>Pseudomonadati</taxon>
        <taxon>Pseudomonadota</taxon>
        <taxon>Alphaproteobacteria</taxon>
        <taxon>Hyphomicrobiales</taxon>
        <taxon>Alsobacteraceae</taxon>
        <taxon>Alsobacter</taxon>
    </lineage>
</organism>
<dbReference type="GO" id="GO:0004826">
    <property type="term" value="F:phenylalanine-tRNA ligase activity"/>
    <property type="evidence" value="ECO:0007669"/>
    <property type="project" value="InterPro"/>
</dbReference>
<feature type="domain" description="B3/B4 tRNA-binding" evidence="2">
    <location>
        <begin position="84"/>
        <end position="239"/>
    </location>
</feature>
<evidence type="ECO:0000313" key="4">
    <source>
        <dbReference type="Proteomes" id="UP000603912"/>
    </source>
</evidence>
<dbReference type="SMART" id="SM00873">
    <property type="entry name" value="B3_4"/>
    <property type="match status" value="1"/>
</dbReference>
<comment type="caution">
    <text evidence="3">The sequence shown here is derived from an EMBL/GenBank/DDBJ whole genome shotgun (WGS) entry which is preliminary data.</text>
</comment>
<dbReference type="InterPro" id="IPR005146">
    <property type="entry name" value="B3/B4_tRNA-bd"/>
</dbReference>
<sequence>MRRGAPLRDGSRRPPLLPETPMPQLSINELVDAFPQFRAAVLVAENLAIPAERPPELADEIARREAECRSRWGGTELSAIPGVAAWRSAYKGFGIKKTSYRCSVERLVKNVLAERELPRINGFVDAYNAVSLGHVLCVGADDLDKVAPPLAFRYARPDDTFLDMAAEEGTDPNDPPKPGEVVFADARHVLCRRWNWRQDARSIITPDTRRAVVTLQSNGVGSVEAAAADLASLLERFCGATCRFAVVEAGRPVAEL</sequence>
<name>A0A917IAX5_9HYPH</name>
<dbReference type="InterPro" id="IPR020825">
    <property type="entry name" value="Phe-tRNA_synthase-like_B3/B4"/>
</dbReference>
<keyword evidence="4" id="KW-1185">Reference proteome</keyword>
<reference evidence="3" key="1">
    <citation type="journal article" date="2014" name="Int. J. Syst. Evol. Microbiol.">
        <title>Complete genome sequence of Corynebacterium casei LMG S-19264T (=DSM 44701T), isolated from a smear-ripened cheese.</title>
        <authorList>
            <consortium name="US DOE Joint Genome Institute (JGI-PGF)"/>
            <person name="Walter F."/>
            <person name="Albersmeier A."/>
            <person name="Kalinowski J."/>
            <person name="Ruckert C."/>
        </authorList>
    </citation>
    <scope>NUCLEOTIDE SEQUENCE</scope>
    <source>
        <strain evidence="3">CGMCC 1.12214</strain>
    </source>
</reference>
<dbReference type="Proteomes" id="UP000603912">
    <property type="component" value="Unassembled WGS sequence"/>
</dbReference>
<accession>A0A917IAX5</accession>
<dbReference type="EMBL" id="BMES01000002">
    <property type="protein sequence ID" value="GGH27564.1"/>
    <property type="molecule type" value="Genomic_DNA"/>
</dbReference>
<dbReference type="PANTHER" id="PTHR39209:SF2">
    <property type="entry name" value="CYTOPLASMIC PROTEIN"/>
    <property type="match status" value="1"/>
</dbReference>
<feature type="region of interest" description="Disordered" evidence="1">
    <location>
        <begin position="1"/>
        <end position="20"/>
    </location>
</feature>
<dbReference type="SUPFAM" id="SSF56037">
    <property type="entry name" value="PheT/TilS domain"/>
    <property type="match status" value="1"/>
</dbReference>
<evidence type="ECO:0000259" key="2">
    <source>
        <dbReference type="SMART" id="SM00873"/>
    </source>
</evidence>